<evidence type="ECO:0000313" key="2">
    <source>
        <dbReference type="EMBL" id="EAS49287.1"/>
    </source>
</evidence>
<accession>Q1YGD8</accession>
<evidence type="ECO:0000256" key="1">
    <source>
        <dbReference type="SAM" id="MobiDB-lite"/>
    </source>
</evidence>
<name>Q1YGD8_AURMS</name>
<proteinExistence type="predicted"/>
<feature type="compositionally biased region" description="Basic and acidic residues" evidence="1">
    <location>
        <begin position="74"/>
        <end position="102"/>
    </location>
</feature>
<sequence>MGRPDPSAADAQAMENGYAACRYSTHQGRLHAGTEEGDDRNGHRGHGQDRGRSDARRHLGPDPGAGQRRMGHRRQGDLGQRRLGDAVRERARTRLTQDDAQPRQDSIAAGGAVLTCQGRSAESDHTGDPAGSRGGRGSGPAVPARSDQPSLRRPPSKIAARSASSSRRIAPGARSAGRLRPPTDSRCSASTWLPVAANIRRT</sequence>
<dbReference type="HOGENOM" id="CLU_1353386_0_0_5"/>
<protein>
    <submittedName>
        <fullName evidence="2">Uncharacterized protein</fullName>
    </submittedName>
</protein>
<feature type="compositionally biased region" description="Basic and acidic residues" evidence="1">
    <location>
        <begin position="39"/>
        <end position="60"/>
    </location>
</feature>
<organism evidence="2 3">
    <name type="scientific">Aurantimonas manganoxydans (strain ATCC BAA-1229 / DSM 21871 / SI85-9A1)</name>
    <dbReference type="NCBI Taxonomy" id="287752"/>
    <lineage>
        <taxon>Bacteria</taxon>
        <taxon>Pseudomonadati</taxon>
        <taxon>Pseudomonadota</taxon>
        <taxon>Alphaproteobacteria</taxon>
        <taxon>Hyphomicrobiales</taxon>
        <taxon>Aurantimonadaceae</taxon>
        <taxon>Aurantimonas</taxon>
    </lineage>
</organism>
<reference evidence="2 3" key="1">
    <citation type="journal article" date="2008" name="Appl. Environ. Microbiol.">
        <title>Genomic insights into Mn(II) oxidation by the marine alphaproteobacterium Aurantimonas sp. strain SI85-9A1.</title>
        <authorList>
            <person name="Dick G.J."/>
            <person name="Podell S."/>
            <person name="Johnson H.A."/>
            <person name="Rivera-Espinoza Y."/>
            <person name="Bernier-Latmani R."/>
            <person name="McCarthy J.K."/>
            <person name="Torpey J.W."/>
            <person name="Clement B.G."/>
            <person name="Gaasterland T."/>
            <person name="Tebo B.M."/>
        </authorList>
    </citation>
    <scope>NUCLEOTIDE SEQUENCE [LARGE SCALE GENOMIC DNA]</scope>
    <source>
        <strain evidence="2 3">SI85-9A1</strain>
    </source>
</reference>
<dbReference type="Proteomes" id="UP000000321">
    <property type="component" value="Unassembled WGS sequence"/>
</dbReference>
<dbReference type="BioCyc" id="AURANTIMONAS:SI859A1_02888-MONOMER"/>
<dbReference type="EMBL" id="AAPJ01000005">
    <property type="protein sequence ID" value="EAS49287.1"/>
    <property type="molecule type" value="Genomic_DNA"/>
</dbReference>
<keyword evidence="3" id="KW-1185">Reference proteome</keyword>
<dbReference type="AlphaFoldDB" id="Q1YGD8"/>
<feature type="region of interest" description="Disordered" evidence="1">
    <location>
        <begin position="20"/>
        <end position="188"/>
    </location>
</feature>
<feature type="compositionally biased region" description="Low complexity" evidence="1">
    <location>
        <begin position="156"/>
        <end position="178"/>
    </location>
</feature>
<evidence type="ECO:0000313" key="3">
    <source>
        <dbReference type="Proteomes" id="UP000000321"/>
    </source>
</evidence>
<gene>
    <name evidence="2" type="ORF">SI859A1_02888</name>
</gene>
<comment type="caution">
    <text evidence="2">The sequence shown here is derived from an EMBL/GenBank/DDBJ whole genome shotgun (WGS) entry which is preliminary data.</text>
</comment>